<sequence>MKRILYIFGLVVIAATSCQKLDESPQSFISPENFYKTRNDAIAAVSAAYAPVRNNGFVTRNYAILGEITTDNMFPLPNNNDRVQLDNFVHTPTNGILRETWQNFYQGISYTNFVIDYVPNIDMDVALRDRLVGEAKFLRAFYYYHLVRLFGDLPLMTTALASLDKLTYPKRAPKADVYVQIIKDLKDAEGILPNGYTGADQGRATKGAAQAFLASVYLTQKQYQLAAGKAAEIMNNPALGYGLWDSYIDVYDIKNEFGKEAIFDAQFLSGPSGQGGNLIAFFAQENNAVGGRGFGSFQPTVELYNSFNANDVRRTVFFTKGTDNKWYCNKWIDADAKTENQSDNNYPLMRYAEVVLTYAEAYNEVNVPVDNNEAYKAVNLIRKRSGLPNLSGLTQAQLRDSILNERRLELCFEGQRWFDLVRTDRLVSTMLAKGSANVKDFHVLFPVPQFEIDLNPNLKPQNTGYPQ</sequence>
<evidence type="ECO:0000256" key="2">
    <source>
        <dbReference type="ARBA" id="ARBA00006275"/>
    </source>
</evidence>
<dbReference type="SUPFAM" id="SSF48452">
    <property type="entry name" value="TPR-like"/>
    <property type="match status" value="1"/>
</dbReference>
<organism evidence="8 9">
    <name type="scientific">Chitinophaga niabensis</name>
    <dbReference type="NCBI Taxonomy" id="536979"/>
    <lineage>
        <taxon>Bacteria</taxon>
        <taxon>Pseudomonadati</taxon>
        <taxon>Bacteroidota</taxon>
        <taxon>Chitinophagia</taxon>
        <taxon>Chitinophagales</taxon>
        <taxon>Chitinophagaceae</taxon>
        <taxon>Chitinophaga</taxon>
    </lineage>
</organism>
<comment type="subcellular location">
    <subcellularLocation>
        <location evidence="1">Cell outer membrane</location>
    </subcellularLocation>
</comment>
<evidence type="ECO:0000256" key="5">
    <source>
        <dbReference type="ARBA" id="ARBA00023237"/>
    </source>
</evidence>
<evidence type="ECO:0000256" key="3">
    <source>
        <dbReference type="ARBA" id="ARBA00022729"/>
    </source>
</evidence>
<name>A0A1N6K789_9BACT</name>
<evidence type="ECO:0000256" key="4">
    <source>
        <dbReference type="ARBA" id="ARBA00023136"/>
    </source>
</evidence>
<dbReference type="PROSITE" id="PS51257">
    <property type="entry name" value="PROKAR_LIPOPROTEIN"/>
    <property type="match status" value="1"/>
</dbReference>
<gene>
    <name evidence="8" type="ORF">SAMN04488055_5206</name>
</gene>
<evidence type="ECO:0000256" key="1">
    <source>
        <dbReference type="ARBA" id="ARBA00004442"/>
    </source>
</evidence>
<reference evidence="8 9" key="1">
    <citation type="submission" date="2016-11" db="EMBL/GenBank/DDBJ databases">
        <authorList>
            <person name="Jaros S."/>
            <person name="Januszkiewicz K."/>
            <person name="Wedrychowicz H."/>
        </authorList>
    </citation>
    <scope>NUCLEOTIDE SEQUENCE [LARGE SCALE GENOMIC DNA]</scope>
    <source>
        <strain evidence="8 9">DSM 24787</strain>
    </source>
</reference>
<dbReference type="Gene3D" id="1.25.40.390">
    <property type="match status" value="1"/>
</dbReference>
<proteinExistence type="inferred from homology"/>
<evidence type="ECO:0000259" key="6">
    <source>
        <dbReference type="Pfam" id="PF07980"/>
    </source>
</evidence>
<dbReference type="InterPro" id="IPR011990">
    <property type="entry name" value="TPR-like_helical_dom_sf"/>
</dbReference>
<dbReference type="Pfam" id="PF07980">
    <property type="entry name" value="SusD_RagB"/>
    <property type="match status" value="1"/>
</dbReference>
<dbReference type="RefSeq" id="WP_074243226.1">
    <property type="nucleotide sequence ID" value="NZ_FSRA01000002.1"/>
</dbReference>
<dbReference type="STRING" id="536979.SAMN04488055_5206"/>
<dbReference type="Proteomes" id="UP000185003">
    <property type="component" value="Unassembled WGS sequence"/>
</dbReference>
<keyword evidence="4" id="KW-0472">Membrane</keyword>
<keyword evidence="3" id="KW-0732">Signal</keyword>
<evidence type="ECO:0000259" key="7">
    <source>
        <dbReference type="Pfam" id="PF14322"/>
    </source>
</evidence>
<dbReference type="Pfam" id="PF14322">
    <property type="entry name" value="SusD-like_3"/>
    <property type="match status" value="1"/>
</dbReference>
<dbReference type="EMBL" id="FSRA01000002">
    <property type="protein sequence ID" value="SIO52303.1"/>
    <property type="molecule type" value="Genomic_DNA"/>
</dbReference>
<keyword evidence="9" id="KW-1185">Reference proteome</keyword>
<feature type="domain" description="RagB/SusD" evidence="6">
    <location>
        <begin position="320"/>
        <end position="465"/>
    </location>
</feature>
<dbReference type="GO" id="GO:0009279">
    <property type="term" value="C:cell outer membrane"/>
    <property type="evidence" value="ECO:0007669"/>
    <property type="project" value="UniProtKB-SubCell"/>
</dbReference>
<evidence type="ECO:0000313" key="9">
    <source>
        <dbReference type="Proteomes" id="UP000185003"/>
    </source>
</evidence>
<dbReference type="InterPro" id="IPR012944">
    <property type="entry name" value="SusD_RagB_dom"/>
</dbReference>
<feature type="domain" description="SusD-like N-terminal" evidence="7">
    <location>
        <begin position="21"/>
        <end position="218"/>
    </location>
</feature>
<accession>A0A1N6K789</accession>
<dbReference type="CDD" id="cd08977">
    <property type="entry name" value="SusD"/>
    <property type="match status" value="1"/>
</dbReference>
<protein>
    <submittedName>
        <fullName evidence="8">Starch-binding associating with outer membrane</fullName>
    </submittedName>
</protein>
<dbReference type="InterPro" id="IPR033985">
    <property type="entry name" value="SusD-like_N"/>
</dbReference>
<dbReference type="AlphaFoldDB" id="A0A1N6K789"/>
<keyword evidence="5" id="KW-0998">Cell outer membrane</keyword>
<dbReference type="OrthoDB" id="993981at2"/>
<comment type="similarity">
    <text evidence="2">Belongs to the SusD family.</text>
</comment>
<evidence type="ECO:0000313" key="8">
    <source>
        <dbReference type="EMBL" id="SIO52303.1"/>
    </source>
</evidence>